<gene>
    <name evidence="2" type="ORF">ATHL_03398</name>
</gene>
<dbReference type="Proteomes" id="UP000253922">
    <property type="component" value="Unassembled WGS sequence"/>
</dbReference>
<keyword evidence="3" id="KW-1185">Reference proteome</keyword>
<feature type="compositionally biased region" description="Basic and acidic residues" evidence="1">
    <location>
        <begin position="8"/>
        <end position="17"/>
    </location>
</feature>
<protein>
    <submittedName>
        <fullName evidence="2">Uncharacterized protein</fullName>
    </submittedName>
</protein>
<reference evidence="3" key="1">
    <citation type="submission" date="2015-07" db="EMBL/GenBank/DDBJ databases">
        <title>Draft Genome Sequences of Anaerolinea thermolimosa IMO-1, Bellilinea caldifistulae GOMI-1, Leptolinea tardivitalis YMTK-2, Levilinea saccharolytica KIBI-1,Longilinea arvoryzae KOME-1, Previously Described as Members of the Anaerolineaceae (Chloroflexi).</title>
        <authorList>
            <person name="Sekiguchi Y."/>
            <person name="Ohashi A."/>
            <person name="Matsuura N."/>
            <person name="Tourlousse M.D."/>
        </authorList>
    </citation>
    <scope>NUCLEOTIDE SEQUENCE [LARGE SCALE GENOMIC DNA]</scope>
    <source>
        <strain evidence="3">IMO-1</strain>
    </source>
</reference>
<accession>A0A7U9PU94</accession>
<name>A0A7U9PU94_9CHLR</name>
<dbReference type="EMBL" id="DF967966">
    <property type="protein sequence ID" value="GAP08493.1"/>
    <property type="molecule type" value="Genomic_DNA"/>
</dbReference>
<proteinExistence type="predicted"/>
<dbReference type="AlphaFoldDB" id="A0A7U9PU94"/>
<evidence type="ECO:0000313" key="2">
    <source>
        <dbReference type="EMBL" id="GAP08493.1"/>
    </source>
</evidence>
<feature type="region of interest" description="Disordered" evidence="1">
    <location>
        <begin position="1"/>
        <end position="33"/>
    </location>
</feature>
<evidence type="ECO:0000256" key="1">
    <source>
        <dbReference type="SAM" id="MobiDB-lite"/>
    </source>
</evidence>
<organism evidence="2 3">
    <name type="scientific">Anaerolinea thermolimosa</name>
    <dbReference type="NCBI Taxonomy" id="229919"/>
    <lineage>
        <taxon>Bacteria</taxon>
        <taxon>Bacillati</taxon>
        <taxon>Chloroflexota</taxon>
        <taxon>Anaerolineae</taxon>
        <taxon>Anaerolineales</taxon>
        <taxon>Anaerolineaceae</taxon>
        <taxon>Anaerolinea</taxon>
    </lineage>
</organism>
<evidence type="ECO:0000313" key="3">
    <source>
        <dbReference type="Proteomes" id="UP000253922"/>
    </source>
</evidence>
<sequence length="33" mass="3643">MIPGGGELAKEQDEPHPRGNRISLVNPLDTHYT</sequence>